<dbReference type="HAMAP" id="MF_01539">
    <property type="entry name" value="TmcAL"/>
    <property type="match status" value="1"/>
</dbReference>
<dbReference type="AlphaFoldDB" id="A0A3M7TY34"/>
<evidence type="ECO:0000256" key="1">
    <source>
        <dbReference type="ARBA" id="ARBA00022598"/>
    </source>
</evidence>
<sequence>MQEVLPLKTVGLVVEYNPFHNGHLYHLTESKRVTNADAVIAVMSGSFLQRGEPALVDKWARTKMALFGGCDIVIELPYLYAVQHASLFARGAVAALDQLKVDTVAFGSEDGSIDRFQETIRFMEQNKASYEKYLHLYLQKGFSYPRASSAAYSEIKPPAFNGVDLSAPNNILGIQYCEAVKDLESSITPYTITREKAGYHDPEPGDSAIASATSIRNRLLSEEYSLDDVRPFVPETTFDVLKEFYKTHGQWHQWNDYFPYIQHQLITKSPKELGLIYEMEEGLEYRFKKAVTKAGDFESFMDYVKTKRYTRTRLQRSLVHLLLGTTKKQAGELVHPLRPDYIRVLGMSENGRNYLNGIKKDIDVPLISNASKGDSIPALEKDIQAATVHYLPLVLRGTGSPVREYTAHPIRVNKNEEASI</sequence>
<keyword evidence="3" id="KW-0820">tRNA-binding</keyword>
<gene>
    <name evidence="3" type="primary">tmcAL</name>
    <name evidence="4" type="ORF">EBO34_07150</name>
</gene>
<keyword evidence="4" id="KW-0808">Transferase</keyword>
<reference evidence="4 5" key="1">
    <citation type="submission" date="2018-10" db="EMBL/GenBank/DDBJ databases">
        <title>Bacillus Keqinensis sp. nov., a moderately halophilic bacterium isolated from a saline-alkaline lake.</title>
        <authorList>
            <person name="Wang H."/>
        </authorList>
    </citation>
    <scope>NUCLEOTIDE SEQUENCE [LARGE SCALE GENOMIC DNA]</scope>
    <source>
        <strain evidence="4 5">KQ-3</strain>
    </source>
</reference>
<dbReference type="GO" id="GO:0006400">
    <property type="term" value="P:tRNA modification"/>
    <property type="evidence" value="ECO:0007669"/>
    <property type="project" value="UniProtKB-UniRule"/>
</dbReference>
<evidence type="ECO:0000313" key="4">
    <source>
        <dbReference type="EMBL" id="RNA69704.1"/>
    </source>
</evidence>
<keyword evidence="3" id="KW-0694">RNA-binding</keyword>
<keyword evidence="2 3" id="KW-0819">tRNA processing</keyword>
<protein>
    <recommendedName>
        <fullName evidence="3">tRNA(Met) cytidine acetate ligase</fullName>
        <ecNumber evidence="3">6.3.4.-</ecNumber>
    </recommendedName>
</protein>
<dbReference type="EC" id="6.3.4.-" evidence="3"/>
<feature type="binding site" evidence="3">
    <location>
        <position position="194"/>
    </location>
    <ligand>
        <name>ATP</name>
        <dbReference type="ChEBI" id="CHEBI:30616"/>
    </ligand>
</feature>
<comment type="similarity">
    <text evidence="3">Belongs to the TmcAL family.</text>
</comment>
<dbReference type="GO" id="GO:0016740">
    <property type="term" value="F:transferase activity"/>
    <property type="evidence" value="ECO:0007669"/>
    <property type="project" value="UniProtKB-KW"/>
</dbReference>
<evidence type="ECO:0000313" key="5">
    <source>
        <dbReference type="Proteomes" id="UP000278746"/>
    </source>
</evidence>
<evidence type="ECO:0000256" key="3">
    <source>
        <dbReference type="HAMAP-Rule" id="MF_01539"/>
    </source>
</evidence>
<dbReference type="GO" id="GO:0005524">
    <property type="term" value="F:ATP binding"/>
    <property type="evidence" value="ECO:0007669"/>
    <property type="project" value="UniProtKB-KW"/>
</dbReference>
<evidence type="ECO:0000256" key="2">
    <source>
        <dbReference type="ARBA" id="ARBA00022694"/>
    </source>
</evidence>
<comment type="subcellular location">
    <subcellularLocation>
        <location evidence="3">Cytoplasm</location>
    </subcellularLocation>
</comment>
<dbReference type="NCBIfam" id="NF010191">
    <property type="entry name" value="PRK13670.1"/>
    <property type="match status" value="1"/>
</dbReference>
<dbReference type="EMBL" id="RHIB01000001">
    <property type="protein sequence ID" value="RNA69704.1"/>
    <property type="molecule type" value="Genomic_DNA"/>
</dbReference>
<name>A0A3M7TY34_9BACI</name>
<dbReference type="OrthoDB" id="9769796at2"/>
<comment type="caution">
    <text evidence="3">Lacks conserved residue(s) required for the propagation of feature annotation.</text>
</comment>
<feature type="binding site" evidence="3">
    <location>
        <begin position="13"/>
        <end position="26"/>
    </location>
    <ligand>
        <name>ATP</name>
        <dbReference type="ChEBI" id="CHEBI:30616"/>
    </ligand>
</feature>
<dbReference type="Proteomes" id="UP000278746">
    <property type="component" value="Unassembled WGS sequence"/>
</dbReference>
<keyword evidence="5" id="KW-1185">Reference proteome</keyword>
<dbReference type="GO" id="GO:0016879">
    <property type="term" value="F:ligase activity, forming carbon-nitrogen bonds"/>
    <property type="evidence" value="ECO:0007669"/>
    <property type="project" value="UniProtKB-UniRule"/>
</dbReference>
<feature type="binding site" evidence="3">
    <location>
        <position position="107"/>
    </location>
    <ligand>
        <name>ATP</name>
        <dbReference type="ChEBI" id="CHEBI:30616"/>
    </ligand>
</feature>
<keyword evidence="1 3" id="KW-0436">Ligase</keyword>
<comment type="catalytic activity">
    <reaction evidence="3">
        <text>cytidine(34) in elongator tRNA(Met) + acetate + ATP = N(4)-acetylcytidine(34) in elongator tRNA(Met) + AMP + diphosphate</text>
        <dbReference type="Rhea" id="RHEA:58144"/>
        <dbReference type="Rhea" id="RHEA-COMP:10693"/>
        <dbReference type="Rhea" id="RHEA-COMP:10694"/>
        <dbReference type="ChEBI" id="CHEBI:30089"/>
        <dbReference type="ChEBI" id="CHEBI:30616"/>
        <dbReference type="ChEBI" id="CHEBI:33019"/>
        <dbReference type="ChEBI" id="CHEBI:74900"/>
        <dbReference type="ChEBI" id="CHEBI:82748"/>
        <dbReference type="ChEBI" id="CHEBI:456215"/>
    </reaction>
</comment>
<feature type="binding site" evidence="3">
    <location>
        <position position="169"/>
    </location>
    <ligand>
        <name>ATP</name>
        <dbReference type="ChEBI" id="CHEBI:30616"/>
    </ligand>
</feature>
<organism evidence="4 5">
    <name type="scientific">Alteribacter keqinensis</name>
    <dbReference type="NCBI Taxonomy" id="2483800"/>
    <lineage>
        <taxon>Bacteria</taxon>
        <taxon>Bacillati</taxon>
        <taxon>Bacillota</taxon>
        <taxon>Bacilli</taxon>
        <taxon>Bacillales</taxon>
        <taxon>Bacillaceae</taxon>
        <taxon>Alteribacter</taxon>
    </lineage>
</organism>
<dbReference type="PANTHER" id="PTHR37825">
    <property type="entry name" value="TRNA(MET) CYTIDINE ACETATE LIGASE"/>
    <property type="match status" value="1"/>
</dbReference>
<dbReference type="GO" id="GO:0005737">
    <property type="term" value="C:cytoplasm"/>
    <property type="evidence" value="ECO:0007669"/>
    <property type="project" value="UniProtKB-SubCell"/>
</dbReference>
<keyword evidence="3" id="KW-0547">Nucleotide-binding</keyword>
<accession>A0A3M7TY34</accession>
<dbReference type="PANTHER" id="PTHR37825:SF1">
    <property type="entry name" value="TRNA(MET) CYTIDINE ACETATE LIGASE"/>
    <property type="match status" value="1"/>
</dbReference>
<dbReference type="InterPro" id="IPR008513">
    <property type="entry name" value="tRNA(Met)_cyd_acetate_ligase"/>
</dbReference>
<keyword evidence="3" id="KW-0963">Cytoplasm</keyword>
<dbReference type="GO" id="GO:0000049">
    <property type="term" value="F:tRNA binding"/>
    <property type="evidence" value="ECO:0007669"/>
    <property type="project" value="UniProtKB-KW"/>
</dbReference>
<dbReference type="InterPro" id="IPR014729">
    <property type="entry name" value="Rossmann-like_a/b/a_fold"/>
</dbReference>
<dbReference type="SUPFAM" id="SSF52374">
    <property type="entry name" value="Nucleotidylyl transferase"/>
    <property type="match status" value="1"/>
</dbReference>
<keyword evidence="3" id="KW-0067">ATP-binding</keyword>
<proteinExistence type="inferred from homology"/>
<comment type="function">
    <text evidence="3">Catalyzes the formation of N(4)-acetylcytidine (ac(4)C) at the wobble position of elongator tRNA(Met), using acetate and ATP as substrates. First activates an acetate ion to form acetyladenylate (Ac-AMP) and then transfers the acetyl group to tRNA to form ac(4)C34.</text>
</comment>
<comment type="caution">
    <text evidence="4">The sequence shown here is derived from an EMBL/GenBank/DDBJ whole genome shotgun (WGS) entry which is preliminary data.</text>
</comment>
<dbReference type="Gene3D" id="3.40.50.620">
    <property type="entry name" value="HUPs"/>
    <property type="match status" value="1"/>
</dbReference>
<dbReference type="Pfam" id="PF05636">
    <property type="entry name" value="HIGH_NTase1"/>
    <property type="match status" value="1"/>
</dbReference>